<organism evidence="2 3">
    <name type="scientific">Agrococcus baldri</name>
    <dbReference type="NCBI Taxonomy" id="153730"/>
    <lineage>
        <taxon>Bacteria</taxon>
        <taxon>Bacillati</taxon>
        <taxon>Actinomycetota</taxon>
        <taxon>Actinomycetes</taxon>
        <taxon>Micrococcales</taxon>
        <taxon>Microbacteriaceae</taxon>
        <taxon>Agrococcus</taxon>
    </lineage>
</organism>
<dbReference type="RefSeq" id="WP_143103113.1">
    <property type="nucleotide sequence ID" value="NZ_FOZN01000004.1"/>
</dbReference>
<sequence>MNVIRLILTMILFVGGLVLMGYSFDTPGYEALMFLAGLGVLCFSVWLAAEFGMREHRRSRTR</sequence>
<dbReference type="AlphaFoldDB" id="A0AA94HPZ3"/>
<keyword evidence="1" id="KW-0812">Transmembrane</keyword>
<proteinExistence type="predicted"/>
<name>A0AA94HPZ3_9MICO</name>
<evidence type="ECO:0000313" key="2">
    <source>
        <dbReference type="EMBL" id="SFS18769.1"/>
    </source>
</evidence>
<gene>
    <name evidence="2" type="ORF">SAMN04487783_2732</name>
</gene>
<keyword evidence="3" id="KW-1185">Reference proteome</keyword>
<evidence type="ECO:0000256" key="1">
    <source>
        <dbReference type="SAM" id="Phobius"/>
    </source>
</evidence>
<accession>A0AA94HPZ3</accession>
<dbReference type="EMBL" id="FOZN01000004">
    <property type="protein sequence ID" value="SFS18769.1"/>
    <property type="molecule type" value="Genomic_DNA"/>
</dbReference>
<evidence type="ECO:0000313" key="3">
    <source>
        <dbReference type="Proteomes" id="UP000198506"/>
    </source>
</evidence>
<protein>
    <submittedName>
        <fullName evidence="2">Uncharacterized protein</fullName>
    </submittedName>
</protein>
<reference evidence="2 3" key="1">
    <citation type="submission" date="2016-10" db="EMBL/GenBank/DDBJ databases">
        <authorList>
            <person name="Varghese N."/>
            <person name="Submissions S."/>
        </authorList>
    </citation>
    <scope>NUCLEOTIDE SEQUENCE [LARGE SCALE GENOMIC DNA]</scope>
    <source>
        <strain evidence="2 3">IAM 15147</strain>
    </source>
</reference>
<dbReference type="Proteomes" id="UP000198506">
    <property type="component" value="Unassembled WGS sequence"/>
</dbReference>
<feature type="transmembrane region" description="Helical" evidence="1">
    <location>
        <begin position="31"/>
        <end position="53"/>
    </location>
</feature>
<comment type="caution">
    <text evidence="2">The sequence shown here is derived from an EMBL/GenBank/DDBJ whole genome shotgun (WGS) entry which is preliminary data.</text>
</comment>
<keyword evidence="1" id="KW-1133">Transmembrane helix</keyword>
<keyword evidence="1" id="KW-0472">Membrane</keyword>